<evidence type="ECO:0000313" key="3">
    <source>
        <dbReference type="Proteomes" id="UP000467214"/>
    </source>
</evidence>
<accession>A0A845BUK3</accession>
<proteinExistence type="predicted"/>
<dbReference type="AlphaFoldDB" id="A0A845BUK3"/>
<sequence>MKLNIIADGVKKEYQRKKLINKKILLHQGSLYSPPIHASEFPIKLQANNHKNLSNDSVPSTISHS</sequence>
<gene>
    <name evidence="2" type="ORF">GQF02_12760</name>
</gene>
<evidence type="ECO:0000259" key="1">
    <source>
        <dbReference type="PROSITE" id="PS50883"/>
    </source>
</evidence>
<dbReference type="Proteomes" id="UP000467214">
    <property type="component" value="Unassembled WGS sequence"/>
</dbReference>
<organism evidence="2 3">
    <name type="scientific">Craterilacuibacter sinensis</name>
    <dbReference type="NCBI Taxonomy" id="2686017"/>
    <lineage>
        <taxon>Bacteria</taxon>
        <taxon>Pseudomonadati</taxon>
        <taxon>Pseudomonadota</taxon>
        <taxon>Betaproteobacteria</taxon>
        <taxon>Neisseriales</taxon>
        <taxon>Neisseriaceae</taxon>
        <taxon>Craterilacuibacter</taxon>
    </lineage>
</organism>
<evidence type="ECO:0000313" key="2">
    <source>
        <dbReference type="EMBL" id="MXR37846.1"/>
    </source>
</evidence>
<comment type="caution">
    <text evidence="2">The sequence shown here is derived from an EMBL/GenBank/DDBJ whole genome shotgun (WGS) entry which is preliminary data.</text>
</comment>
<dbReference type="PROSITE" id="PS50883">
    <property type="entry name" value="EAL"/>
    <property type="match status" value="1"/>
</dbReference>
<feature type="domain" description="EAL" evidence="1">
    <location>
        <begin position="1"/>
        <end position="49"/>
    </location>
</feature>
<dbReference type="InterPro" id="IPR035919">
    <property type="entry name" value="EAL_sf"/>
</dbReference>
<keyword evidence="3" id="KW-1185">Reference proteome</keyword>
<dbReference type="SUPFAM" id="SSF141868">
    <property type="entry name" value="EAL domain-like"/>
    <property type="match status" value="1"/>
</dbReference>
<protein>
    <recommendedName>
        <fullName evidence="1">EAL domain-containing protein</fullName>
    </recommendedName>
</protein>
<reference evidence="2 3" key="1">
    <citation type="submission" date="2019-12" db="EMBL/GenBank/DDBJ databases">
        <title>Neisseriaceae gen. nov. sp. Genome sequencing and assembly.</title>
        <authorList>
            <person name="Liu Z."/>
            <person name="Li A."/>
        </authorList>
    </citation>
    <scope>NUCLEOTIDE SEQUENCE [LARGE SCALE GENOMIC DNA]</scope>
    <source>
        <strain evidence="2 3">B2N2-7</strain>
    </source>
</reference>
<name>A0A845BUK3_9NEIS</name>
<dbReference type="EMBL" id="WSSB01000012">
    <property type="protein sequence ID" value="MXR37846.1"/>
    <property type="molecule type" value="Genomic_DNA"/>
</dbReference>
<dbReference type="InterPro" id="IPR001633">
    <property type="entry name" value="EAL_dom"/>
</dbReference>